<dbReference type="InterPro" id="IPR011009">
    <property type="entry name" value="Kinase-like_dom_sf"/>
</dbReference>
<feature type="region of interest" description="Disordered" evidence="1">
    <location>
        <begin position="1"/>
        <end position="38"/>
    </location>
</feature>
<dbReference type="SMART" id="SM00672">
    <property type="entry name" value="CAP10"/>
    <property type="match status" value="1"/>
</dbReference>
<evidence type="ECO:0000256" key="1">
    <source>
        <dbReference type="SAM" id="MobiDB-lite"/>
    </source>
</evidence>
<dbReference type="InterPro" id="IPR006598">
    <property type="entry name" value="CAP10"/>
</dbReference>
<organism evidence="3">
    <name type="scientific">viral metagenome</name>
    <dbReference type="NCBI Taxonomy" id="1070528"/>
    <lineage>
        <taxon>unclassified sequences</taxon>
        <taxon>metagenomes</taxon>
        <taxon>organismal metagenomes</taxon>
    </lineage>
</organism>
<dbReference type="InterPro" id="IPR051091">
    <property type="entry name" value="O-Glucosyltr/Glycosyltrsf_90"/>
</dbReference>
<feature type="domain" description="Glycosyl transferase CAP10" evidence="2">
    <location>
        <begin position="198"/>
        <end position="465"/>
    </location>
</feature>
<dbReference type="Gene3D" id="1.10.510.10">
    <property type="entry name" value="Transferase(Phosphotransferase) domain 1"/>
    <property type="match status" value="1"/>
</dbReference>
<evidence type="ECO:0000259" key="2">
    <source>
        <dbReference type="SMART" id="SM00672"/>
    </source>
</evidence>
<dbReference type="PANTHER" id="PTHR12203:SF119">
    <property type="entry name" value="GLYCOSYL TRANSFERASE CAP10 DOMAIN-CONTAINING PROTEIN"/>
    <property type="match status" value="1"/>
</dbReference>
<name>A0A6C0LTZ2_9ZZZZ</name>
<evidence type="ECO:0000313" key="3">
    <source>
        <dbReference type="EMBL" id="QHU33860.1"/>
    </source>
</evidence>
<accession>A0A6C0LTZ2</accession>
<sequence length="907" mass="104624">MTTTQQLSKYPDYYNSDNDAKQKQKQKHRTNPRYRGFDQTHFTAGDEEQFKQYMWVERTSIPKVTVPSICDTSSVFWEGYRNADRNVIMNTFHYIFHKFKKGIFVKIQDGKLRVFLPFSKANYTNEWSSVVNTNGFNRLAQDICEREGYRFNPKRVNGNTNGWYANGGIFRYEYPISEGDSNVGNVKNMLEELCEHENVPDSEFFINRRDFPILKRDGTEPYEQIWGEAKPLISHAHDKYLPILSMVTSDKFADVAIPNHNDWARVQVPEGKWFPKGVSRYEEVDTPWDKKCEKVVFRGASTGSGVTIKTNQRLKAVHLSQSCDVLDLGITSWNLRPRIIDGKIQTIDTHSLGFGLSPFMTSLEQSRYKYILHIEGHVAAFRLSNELAMGSVILIVQSRWKVWYSDKLVPFVHYIPVNEDLSDLLERVAWCKENDEKCRQIVGNARAFYDQYLSKSGILSELKSTICGLVHHVNMPLQEPGEHPLTRIIDIENAFINTKGRIVTIGIEKMINPPVDRTWGTLKGIEKVFDEKLVRDLKPLFTNKTSIIETGSLGGVFDIIRKSTTDEMKGREHRHEQFIGITSTNRLLQFIPNFAYVFGGNSTTLYTERIMGPTLHEWLISDKYTDAGFRLIITQLALALQMAQHECGFVHWDLTPWNVVLWSIPSVSEIDYKVSATKVISIRSNLIPVMIDYGKSKAIVNKTHHGFIHPFKTSTSQDLSTLILTSAKTLFGIGKRSVDIFLRFLHAPLHSRDIRGFLEQHGKYAEMTSSHRVLNTKFVPLDLVTYLKVDVIHKLSWKPFMNRGISRSMFESKHETIIYLRELKATCTSMYTRMVIDDALEYLGETTVRDIYSVSFEPPTPDSFDENNQRVRELLMLHPHHQTTSISFDYNKLQILHSNANYHTRMI</sequence>
<proteinExistence type="predicted"/>
<feature type="compositionally biased region" description="Basic residues" evidence="1">
    <location>
        <begin position="23"/>
        <end position="32"/>
    </location>
</feature>
<dbReference type="PROSITE" id="PS00109">
    <property type="entry name" value="PROTEIN_KINASE_TYR"/>
    <property type="match status" value="1"/>
</dbReference>
<dbReference type="AlphaFoldDB" id="A0A6C0LTZ2"/>
<dbReference type="InterPro" id="IPR008266">
    <property type="entry name" value="Tyr_kinase_AS"/>
</dbReference>
<dbReference type="Pfam" id="PF05686">
    <property type="entry name" value="Glyco_transf_90"/>
    <property type="match status" value="1"/>
</dbReference>
<protein>
    <recommendedName>
        <fullName evidence="2">Glycosyl transferase CAP10 domain-containing protein</fullName>
    </recommendedName>
</protein>
<dbReference type="GO" id="GO:0004672">
    <property type="term" value="F:protein kinase activity"/>
    <property type="evidence" value="ECO:0007669"/>
    <property type="project" value="InterPro"/>
</dbReference>
<reference evidence="3" key="1">
    <citation type="journal article" date="2020" name="Nature">
        <title>Giant virus diversity and host interactions through global metagenomics.</title>
        <authorList>
            <person name="Schulz F."/>
            <person name="Roux S."/>
            <person name="Paez-Espino D."/>
            <person name="Jungbluth S."/>
            <person name="Walsh D.A."/>
            <person name="Denef V.J."/>
            <person name="McMahon K.D."/>
            <person name="Konstantinidis K.T."/>
            <person name="Eloe-Fadrosh E.A."/>
            <person name="Kyrpides N.C."/>
            <person name="Woyke T."/>
        </authorList>
    </citation>
    <scope>NUCLEOTIDE SEQUENCE</scope>
    <source>
        <strain evidence="3">GVMAG-S-1016704-142</strain>
    </source>
</reference>
<dbReference type="PANTHER" id="PTHR12203">
    <property type="entry name" value="KDEL LYS-ASP-GLU-LEU CONTAINING - RELATED"/>
    <property type="match status" value="1"/>
</dbReference>
<dbReference type="SUPFAM" id="SSF56112">
    <property type="entry name" value="Protein kinase-like (PK-like)"/>
    <property type="match status" value="1"/>
</dbReference>
<dbReference type="EMBL" id="MN740564">
    <property type="protein sequence ID" value="QHU33860.1"/>
    <property type="molecule type" value="Genomic_DNA"/>
</dbReference>